<dbReference type="InterPro" id="IPR056179">
    <property type="entry name" value="DHQS_C"/>
</dbReference>
<dbReference type="Proteomes" id="UP000183090">
    <property type="component" value="Unassembled WGS sequence"/>
</dbReference>
<evidence type="ECO:0000259" key="10">
    <source>
        <dbReference type="Pfam" id="PF24621"/>
    </source>
</evidence>
<dbReference type="GO" id="GO:0046872">
    <property type="term" value="F:metal ion binding"/>
    <property type="evidence" value="ECO:0007669"/>
    <property type="project" value="UniProtKB-KW"/>
</dbReference>
<evidence type="ECO:0000256" key="5">
    <source>
        <dbReference type="ARBA" id="ARBA00023027"/>
    </source>
</evidence>
<evidence type="ECO:0000256" key="2">
    <source>
        <dbReference type="ARBA" id="ARBA00001941"/>
    </source>
</evidence>
<dbReference type="RefSeq" id="WP_046790265.1">
    <property type="nucleotide sequence ID" value="NZ_CP011366.1"/>
</dbReference>
<dbReference type="EMBL" id="CP011366">
    <property type="protein sequence ID" value="AKG74080.1"/>
    <property type="molecule type" value="Genomic_DNA"/>
</dbReference>
<dbReference type="GO" id="GO:0009073">
    <property type="term" value="P:aromatic amino acid family biosynthetic process"/>
    <property type="evidence" value="ECO:0007669"/>
    <property type="project" value="UniProtKB-KW"/>
</dbReference>
<dbReference type="EMBL" id="FOTB01000001">
    <property type="protein sequence ID" value="SFK60158.1"/>
    <property type="molecule type" value="Genomic_DNA"/>
</dbReference>
<feature type="domain" description="3-dehydroquinate synthase N-terminal" evidence="9">
    <location>
        <begin position="60"/>
        <end position="169"/>
    </location>
</feature>
<evidence type="ECO:0000256" key="4">
    <source>
        <dbReference type="ARBA" id="ARBA00022723"/>
    </source>
</evidence>
<dbReference type="Pfam" id="PF24621">
    <property type="entry name" value="DHQS_C"/>
    <property type="match status" value="1"/>
</dbReference>
<name>A0A0F7D4E2_9STAP</name>
<feature type="domain" description="3-dehydroquinate synthase C-terminal" evidence="10">
    <location>
        <begin position="172"/>
        <end position="311"/>
    </location>
</feature>
<dbReference type="KEGG" id="shv:AAT16_07450"/>
<sequence>MKITTQYKDGNYAIDVSRGILEDKLTDYTSSYNQVFYLADKNVYRLHKNGKLSFIEDPILMEQGEASKYFDAFSNLLESLLEKGIQRNCLIVIIGGGAAGDAGGFAAASILRGVDYIHVPTTLLAHDSSIGGKTAINSRHGKNLIGAFHRPKGVVYDLDFLDSLPDSEMLSGFGEVIKHAMLRDQETVDALMMATKDGIDVNTVEPFIIKGIETKMDYVIKDENESGVRKHLNLGHTLGHAIEYRYKMPHGIAVTLGIYAALHISNALNQEQTFDLKRYYGYFKGLGYPVEELKTIDAEDMISLMTKDKKNQNTDRIGYIVMDSIGEARFTEIDQKLLIKLIKNLKESL</sequence>
<dbReference type="GO" id="GO:0003856">
    <property type="term" value="F:3-dehydroquinate synthase activity"/>
    <property type="evidence" value="ECO:0007669"/>
    <property type="project" value="TreeGrafter"/>
</dbReference>
<proteinExistence type="predicted"/>
<dbReference type="PANTHER" id="PTHR43622:SF7">
    <property type="entry name" value="3-DEHYDROQUINATE SYNTHASE, CHLOROPLASTIC"/>
    <property type="match status" value="1"/>
</dbReference>
<evidence type="ECO:0000313" key="13">
    <source>
        <dbReference type="Proteomes" id="UP000034029"/>
    </source>
</evidence>
<gene>
    <name evidence="11" type="ORF">AAT16_07450</name>
    <name evidence="12" type="ORF">SAMN05216235_0736</name>
</gene>
<keyword evidence="8" id="KW-0170">Cobalt</keyword>
<accession>A0A0F7D4E2</accession>
<comment type="cofactor">
    <cofactor evidence="1">
        <name>NAD(+)</name>
        <dbReference type="ChEBI" id="CHEBI:57540"/>
    </cofactor>
</comment>
<keyword evidence="7" id="KW-0456">Lyase</keyword>
<evidence type="ECO:0000256" key="7">
    <source>
        <dbReference type="ARBA" id="ARBA00023239"/>
    </source>
</evidence>
<dbReference type="Pfam" id="PF01761">
    <property type="entry name" value="DHQ_synthase"/>
    <property type="match status" value="1"/>
</dbReference>
<evidence type="ECO:0000256" key="1">
    <source>
        <dbReference type="ARBA" id="ARBA00001911"/>
    </source>
</evidence>
<keyword evidence="4" id="KW-0479">Metal-binding</keyword>
<dbReference type="Proteomes" id="UP000034029">
    <property type="component" value="Chromosome"/>
</dbReference>
<keyword evidence="6" id="KW-0057">Aromatic amino acid biosynthesis</keyword>
<dbReference type="GO" id="GO:0008652">
    <property type="term" value="P:amino acid biosynthetic process"/>
    <property type="evidence" value="ECO:0007669"/>
    <property type="project" value="UniProtKB-KW"/>
</dbReference>
<dbReference type="InterPro" id="IPR030963">
    <property type="entry name" value="DHQ_synth_fam"/>
</dbReference>
<dbReference type="CDD" id="cd08195">
    <property type="entry name" value="DHQS"/>
    <property type="match status" value="1"/>
</dbReference>
<dbReference type="Gene3D" id="3.40.50.1970">
    <property type="match status" value="1"/>
</dbReference>
<evidence type="ECO:0000313" key="11">
    <source>
        <dbReference type="EMBL" id="AKG74080.1"/>
    </source>
</evidence>
<evidence type="ECO:0000256" key="6">
    <source>
        <dbReference type="ARBA" id="ARBA00023141"/>
    </source>
</evidence>
<comment type="cofactor">
    <cofactor evidence="2">
        <name>Co(2+)</name>
        <dbReference type="ChEBI" id="CHEBI:48828"/>
    </cofactor>
</comment>
<reference evidence="12 14" key="3">
    <citation type="submission" date="2016-10" db="EMBL/GenBank/DDBJ databases">
        <authorList>
            <person name="Varghese N."/>
            <person name="Submissions S."/>
        </authorList>
    </citation>
    <scope>NUCLEOTIDE SEQUENCE [LARGE SCALE GENOMIC DNA]</scope>
    <source>
        <strain evidence="12 14">CGMCC 1.6501</strain>
    </source>
</reference>
<dbReference type="OrthoDB" id="9806583at2"/>
<dbReference type="Gene3D" id="1.20.1090.10">
    <property type="entry name" value="Dehydroquinate synthase-like - alpha domain"/>
    <property type="match status" value="1"/>
</dbReference>
<reference evidence="13" key="2">
    <citation type="submission" date="2015-04" db="EMBL/GenBank/DDBJ databases">
        <title>Complete genome sequence of Salinicoccus halodurans strain H3B36, isolated from the Qaidam basin of China.</title>
        <authorList>
            <person name="Ma Y."/>
            <person name="Jiang K."/>
            <person name="Xue Y."/>
        </authorList>
    </citation>
    <scope>NUCLEOTIDE SEQUENCE [LARGE SCALE GENOMIC DNA]</scope>
    <source>
        <strain evidence="13">H3B36</strain>
    </source>
</reference>
<evidence type="ECO:0000256" key="3">
    <source>
        <dbReference type="ARBA" id="ARBA00022605"/>
    </source>
</evidence>
<evidence type="ECO:0000259" key="9">
    <source>
        <dbReference type="Pfam" id="PF01761"/>
    </source>
</evidence>
<evidence type="ECO:0000313" key="14">
    <source>
        <dbReference type="Proteomes" id="UP000183090"/>
    </source>
</evidence>
<dbReference type="PIRSF" id="PIRSF001455">
    <property type="entry name" value="DHQ_synth"/>
    <property type="match status" value="1"/>
</dbReference>
<dbReference type="PANTHER" id="PTHR43622">
    <property type="entry name" value="3-DEHYDROQUINATE SYNTHASE"/>
    <property type="match status" value="1"/>
</dbReference>
<keyword evidence="3" id="KW-0028">Amino-acid biosynthesis</keyword>
<dbReference type="AlphaFoldDB" id="A0A0F7D4E2"/>
<organism evidence="12 14">
    <name type="scientific">Salinicoccus halodurans</name>
    <dbReference type="NCBI Taxonomy" id="407035"/>
    <lineage>
        <taxon>Bacteria</taxon>
        <taxon>Bacillati</taxon>
        <taxon>Bacillota</taxon>
        <taxon>Bacilli</taxon>
        <taxon>Bacillales</taxon>
        <taxon>Staphylococcaceae</taxon>
        <taxon>Salinicoccus</taxon>
    </lineage>
</organism>
<keyword evidence="13" id="KW-1185">Reference proteome</keyword>
<protein>
    <submittedName>
        <fullName evidence="12">3-dehydroquinate synthase</fullName>
    </submittedName>
</protein>
<reference evidence="11 13" key="1">
    <citation type="journal article" date="2015" name="Int. J. Syst. Evol. Microbiol.">
        <title>Complete genome sequence of Salinicoccus halodurans H3B36, isolated from the Qaidam Basin in China.</title>
        <authorList>
            <person name="Jiang K."/>
            <person name="Xue Y."/>
            <person name="Ma Y."/>
        </authorList>
    </citation>
    <scope>NUCLEOTIDE SEQUENCE [LARGE SCALE GENOMIC DNA]</scope>
    <source>
        <strain evidence="11 13">H3B36</strain>
    </source>
</reference>
<evidence type="ECO:0000256" key="8">
    <source>
        <dbReference type="ARBA" id="ARBA00023285"/>
    </source>
</evidence>
<evidence type="ECO:0000313" key="12">
    <source>
        <dbReference type="EMBL" id="SFK60158.1"/>
    </source>
</evidence>
<dbReference type="InterPro" id="IPR030960">
    <property type="entry name" value="DHQS/DOIS_N"/>
</dbReference>
<dbReference type="SUPFAM" id="SSF56796">
    <property type="entry name" value="Dehydroquinate synthase-like"/>
    <property type="match status" value="1"/>
</dbReference>
<dbReference type="InterPro" id="IPR050071">
    <property type="entry name" value="Dehydroquinate_synthase"/>
</dbReference>
<keyword evidence="5" id="KW-0520">NAD</keyword>